<protein>
    <recommendedName>
        <fullName evidence="3">Type II secretion system protein GspB C-terminal domain-containing protein</fullName>
    </recommendedName>
</protein>
<accession>A0A3B1B5D3</accession>
<organism evidence="4">
    <name type="scientific">hydrothermal vent metagenome</name>
    <dbReference type="NCBI Taxonomy" id="652676"/>
    <lineage>
        <taxon>unclassified sequences</taxon>
        <taxon>metagenomes</taxon>
        <taxon>ecological metagenomes</taxon>
    </lineage>
</organism>
<reference evidence="4" key="1">
    <citation type="submission" date="2018-06" db="EMBL/GenBank/DDBJ databases">
        <authorList>
            <person name="Zhirakovskaya E."/>
        </authorList>
    </citation>
    <scope>NUCLEOTIDE SEQUENCE</scope>
</reference>
<dbReference type="Pfam" id="PF16537">
    <property type="entry name" value="T2SSB"/>
    <property type="match status" value="1"/>
</dbReference>
<dbReference type="GO" id="GO:0015627">
    <property type="term" value="C:type II protein secretion system complex"/>
    <property type="evidence" value="ECO:0007669"/>
    <property type="project" value="InterPro"/>
</dbReference>
<evidence type="ECO:0000313" key="4">
    <source>
        <dbReference type="EMBL" id="VAX07234.1"/>
    </source>
</evidence>
<feature type="region of interest" description="Disordered" evidence="1">
    <location>
        <begin position="105"/>
        <end position="129"/>
    </location>
</feature>
<keyword evidence="2" id="KW-1133">Transmembrane helix</keyword>
<keyword evidence="2" id="KW-0812">Transmembrane</keyword>
<evidence type="ECO:0000259" key="3">
    <source>
        <dbReference type="Pfam" id="PF16537"/>
    </source>
</evidence>
<proteinExistence type="predicted"/>
<sequence>MSFILEALSKAENDRGTATSYTQALPPLVKNNSTSQRLLVCLILIAVSVLVLGGYLAVQHFNAPADKPESKILKSTVVTKTAIPKQPVKLMAARKQQLEIPPKAESVTNTNLSPPPLAHAEKKPTTIRHSNVTAYQVPSLHTMTRQHGKEAEDGAVSANNTPKKAYVKYEIAQPVEKKDSEAQLLPSSMHAQIPELEISVHMYSETPSKRFVYIQSARYGEGARISDGLVLEEITSTGVILDYRGSLYRLPIKM</sequence>
<feature type="transmembrane region" description="Helical" evidence="2">
    <location>
        <begin position="38"/>
        <end position="58"/>
    </location>
</feature>
<gene>
    <name evidence="4" type="ORF">MNBD_GAMMA26-1091</name>
</gene>
<evidence type="ECO:0000256" key="1">
    <source>
        <dbReference type="SAM" id="MobiDB-lite"/>
    </source>
</evidence>
<dbReference type="InterPro" id="IPR032389">
    <property type="entry name" value="GspB_C"/>
</dbReference>
<keyword evidence="2" id="KW-0472">Membrane</keyword>
<feature type="domain" description="Type II secretion system protein GspB C-terminal" evidence="3">
    <location>
        <begin position="193"/>
        <end position="251"/>
    </location>
</feature>
<evidence type="ECO:0000256" key="2">
    <source>
        <dbReference type="SAM" id="Phobius"/>
    </source>
</evidence>
<dbReference type="AlphaFoldDB" id="A0A3B1B5D3"/>
<dbReference type="EMBL" id="UOFX01000022">
    <property type="protein sequence ID" value="VAX07234.1"/>
    <property type="molecule type" value="Genomic_DNA"/>
</dbReference>
<name>A0A3B1B5D3_9ZZZZ</name>